<evidence type="ECO:0000313" key="4">
    <source>
        <dbReference type="Proteomes" id="UP000654482"/>
    </source>
</evidence>
<dbReference type="EMBL" id="JADEWZ010000032">
    <property type="protein sequence ID" value="MBE9117880.1"/>
    <property type="molecule type" value="Genomic_DNA"/>
</dbReference>
<evidence type="ECO:0000313" key="3">
    <source>
        <dbReference type="EMBL" id="MBE9117880.1"/>
    </source>
</evidence>
<sequence>MNLALYHPQKGYYSGGNVGIGSEGDFFTASSLGSDFGELLAEQLAQIWEILGRPNTFTLVEMGAGQGQCAGDIIRHLQTHYLELCEVAEYIIIEQSPALIERQKAHLQQWLEAVINLQWKTWSEIEAESIVGCCFSNELIDAFPVHQVIKKDGELKEIYVAISDEKFTETIDELSTPKLKEYFEQIAIDILSSAYPNEYRTEVNLATLKWFETIANKLKQGYLLTIDYGYPAHRYYNPRRDRGTLQCYYQHRRHNNPYVNIGQQDITAHVDFTALERQGEQYGLNNIGSTQQAIFLMALGLGNRLAELSGGELNIQQTLKRRDALHQLIDPNGLGGFNVLVQSKGLNESQLQQELKGLAFPA</sequence>
<dbReference type="Pfam" id="PF02636">
    <property type="entry name" value="Methyltransf_28"/>
    <property type="match status" value="1"/>
</dbReference>
<keyword evidence="4" id="KW-1185">Reference proteome</keyword>
<keyword evidence="2" id="KW-0808">Transferase</keyword>
<dbReference type="Gene3D" id="3.40.50.12710">
    <property type="match status" value="1"/>
</dbReference>
<keyword evidence="1 3" id="KW-0489">Methyltransferase</keyword>
<gene>
    <name evidence="3" type="ORF">IQ249_18440</name>
</gene>
<dbReference type="GO" id="GO:0032259">
    <property type="term" value="P:methylation"/>
    <property type="evidence" value="ECO:0007669"/>
    <property type="project" value="UniProtKB-KW"/>
</dbReference>
<proteinExistence type="predicted"/>
<dbReference type="InterPro" id="IPR029063">
    <property type="entry name" value="SAM-dependent_MTases_sf"/>
</dbReference>
<dbReference type="InterPro" id="IPR038375">
    <property type="entry name" value="NDUFAF7_sf"/>
</dbReference>
<dbReference type="SUPFAM" id="SSF53335">
    <property type="entry name" value="S-adenosyl-L-methionine-dependent methyltransferases"/>
    <property type="match status" value="1"/>
</dbReference>
<accession>A0A8J7JCT9</accession>
<dbReference type="Proteomes" id="UP000654482">
    <property type="component" value="Unassembled WGS sequence"/>
</dbReference>
<dbReference type="PANTHER" id="PTHR12049:SF7">
    <property type="entry name" value="PROTEIN ARGININE METHYLTRANSFERASE NDUFAF7, MITOCHONDRIAL"/>
    <property type="match status" value="1"/>
</dbReference>
<comment type="caution">
    <text evidence="3">The sequence shown here is derived from an EMBL/GenBank/DDBJ whole genome shotgun (WGS) entry which is preliminary data.</text>
</comment>
<dbReference type="GO" id="GO:0035243">
    <property type="term" value="F:protein-arginine omega-N symmetric methyltransferase activity"/>
    <property type="evidence" value="ECO:0007669"/>
    <property type="project" value="TreeGrafter"/>
</dbReference>
<reference evidence="3" key="1">
    <citation type="submission" date="2020-10" db="EMBL/GenBank/DDBJ databases">
        <authorList>
            <person name="Castelo-Branco R."/>
            <person name="Eusebio N."/>
            <person name="Adriana R."/>
            <person name="Vieira A."/>
            <person name="Brugerolle De Fraissinette N."/>
            <person name="Rezende De Castro R."/>
            <person name="Schneider M.P."/>
            <person name="Vasconcelos V."/>
            <person name="Leao P.N."/>
        </authorList>
    </citation>
    <scope>NUCLEOTIDE SEQUENCE</scope>
    <source>
        <strain evidence="3">LEGE 07157</strain>
    </source>
</reference>
<dbReference type="InterPro" id="IPR003788">
    <property type="entry name" value="NDUFAF7"/>
</dbReference>
<evidence type="ECO:0000256" key="1">
    <source>
        <dbReference type="ARBA" id="ARBA00022603"/>
    </source>
</evidence>
<evidence type="ECO:0000256" key="2">
    <source>
        <dbReference type="ARBA" id="ARBA00022679"/>
    </source>
</evidence>
<protein>
    <submittedName>
        <fullName evidence="3">Class I SAM-dependent methyltransferase</fullName>
    </submittedName>
</protein>
<name>A0A8J7JCT9_9CYAN</name>
<organism evidence="3 4">
    <name type="scientific">Lusitaniella coriacea LEGE 07157</name>
    <dbReference type="NCBI Taxonomy" id="945747"/>
    <lineage>
        <taxon>Bacteria</taxon>
        <taxon>Bacillati</taxon>
        <taxon>Cyanobacteriota</taxon>
        <taxon>Cyanophyceae</taxon>
        <taxon>Spirulinales</taxon>
        <taxon>Lusitaniellaceae</taxon>
        <taxon>Lusitaniella</taxon>
    </lineage>
</organism>
<dbReference type="AlphaFoldDB" id="A0A8J7JCT9"/>
<dbReference type="PANTHER" id="PTHR12049">
    <property type="entry name" value="PROTEIN ARGININE METHYLTRANSFERASE NDUFAF7, MITOCHONDRIAL"/>
    <property type="match status" value="1"/>
</dbReference>